<proteinExistence type="predicted"/>
<evidence type="ECO:0000313" key="1">
    <source>
        <dbReference type="EMBL" id="KAK9280729.1"/>
    </source>
</evidence>
<gene>
    <name evidence="1" type="ORF">L1049_003617</name>
</gene>
<protein>
    <submittedName>
        <fullName evidence="1">Uncharacterized protein</fullName>
    </submittedName>
</protein>
<evidence type="ECO:0000313" key="2">
    <source>
        <dbReference type="Proteomes" id="UP001415857"/>
    </source>
</evidence>
<dbReference type="AlphaFoldDB" id="A0AAP0RQY1"/>
<comment type="caution">
    <text evidence="1">The sequence shown here is derived from an EMBL/GenBank/DDBJ whole genome shotgun (WGS) entry which is preliminary data.</text>
</comment>
<sequence length="109" mass="12237">MQRFVRSWNELGEKMTGYGYLQKLVWCWHRGEREQELGITVKNVEIGFGQSSRLASGVSEIGSHPIMAVVGHDSALADGDAESCICDLSDYLCVNELEDFAIEEYDDDD</sequence>
<accession>A0AAP0RQY1</accession>
<keyword evidence="2" id="KW-1185">Reference proteome</keyword>
<dbReference type="EMBL" id="JBBPBK010000007">
    <property type="protein sequence ID" value="KAK9280729.1"/>
    <property type="molecule type" value="Genomic_DNA"/>
</dbReference>
<dbReference type="Proteomes" id="UP001415857">
    <property type="component" value="Unassembled WGS sequence"/>
</dbReference>
<name>A0AAP0RQY1_LIQFO</name>
<organism evidence="1 2">
    <name type="scientific">Liquidambar formosana</name>
    <name type="common">Formosan gum</name>
    <dbReference type="NCBI Taxonomy" id="63359"/>
    <lineage>
        <taxon>Eukaryota</taxon>
        <taxon>Viridiplantae</taxon>
        <taxon>Streptophyta</taxon>
        <taxon>Embryophyta</taxon>
        <taxon>Tracheophyta</taxon>
        <taxon>Spermatophyta</taxon>
        <taxon>Magnoliopsida</taxon>
        <taxon>eudicotyledons</taxon>
        <taxon>Gunneridae</taxon>
        <taxon>Pentapetalae</taxon>
        <taxon>Saxifragales</taxon>
        <taxon>Altingiaceae</taxon>
        <taxon>Liquidambar</taxon>
    </lineage>
</organism>
<reference evidence="1 2" key="1">
    <citation type="journal article" date="2024" name="Plant J.">
        <title>Genome sequences and population genomics reveal climatic adaptation and genomic divergence between two closely related sweetgum species.</title>
        <authorList>
            <person name="Xu W.Q."/>
            <person name="Ren C.Q."/>
            <person name="Zhang X.Y."/>
            <person name="Comes H.P."/>
            <person name="Liu X.H."/>
            <person name="Li Y.G."/>
            <person name="Kettle C.J."/>
            <person name="Jalonen R."/>
            <person name="Gaisberger H."/>
            <person name="Ma Y.Z."/>
            <person name="Qiu Y.X."/>
        </authorList>
    </citation>
    <scope>NUCLEOTIDE SEQUENCE [LARGE SCALE GENOMIC DNA]</scope>
    <source>
        <strain evidence="1">Hangzhou</strain>
    </source>
</reference>